<feature type="binding site" evidence="7">
    <location>
        <position position="84"/>
    </location>
    <ligand>
        <name>Mg(2+)</name>
        <dbReference type="ChEBI" id="CHEBI:18420"/>
        <label>1</label>
        <note>catalytic</note>
    </ligand>
</feature>
<dbReference type="PROSITE" id="PS00630">
    <property type="entry name" value="IMP_2"/>
    <property type="match status" value="1"/>
</dbReference>
<name>A0A267MIB0_9FIRM</name>
<comment type="caution">
    <text evidence="9">The sequence shown here is derived from an EMBL/GenBank/DDBJ whole genome shotgun (WGS) entry which is preliminary data.</text>
</comment>
<keyword evidence="5 8" id="KW-0378">Hydrolase</keyword>
<dbReference type="Gene3D" id="3.30.540.10">
    <property type="entry name" value="Fructose-1,6-Bisphosphatase, subunit A, domain 1"/>
    <property type="match status" value="1"/>
</dbReference>
<dbReference type="InterPro" id="IPR000760">
    <property type="entry name" value="Inositol_monophosphatase-like"/>
</dbReference>
<evidence type="ECO:0000256" key="2">
    <source>
        <dbReference type="ARBA" id="ARBA00001946"/>
    </source>
</evidence>
<comment type="similarity">
    <text evidence="3 8">Belongs to the inositol monophosphatase superfamily.</text>
</comment>
<dbReference type="PRINTS" id="PR00377">
    <property type="entry name" value="IMPHPHTASES"/>
</dbReference>
<dbReference type="GO" id="GO:0007165">
    <property type="term" value="P:signal transduction"/>
    <property type="evidence" value="ECO:0007669"/>
    <property type="project" value="TreeGrafter"/>
</dbReference>
<evidence type="ECO:0000256" key="7">
    <source>
        <dbReference type="PIRSR" id="PIRSR600760-2"/>
    </source>
</evidence>
<evidence type="ECO:0000256" key="5">
    <source>
        <dbReference type="ARBA" id="ARBA00022801"/>
    </source>
</evidence>
<sequence>MKFYNELNIAKEAAKLAGVKLIELSKESCDVISSVDKDIKLKADKDSEQVTIDYLKKHSNYSILSEENGLYGNVDNNTPFWIVDPLDGTANYSKNIPISCVSIALWEKNNPILGVVYDFNRNELFYGIVGKGAWCNKQSISVSKITNSKHAILATGFPIFRDYSINSLKPFIEQIQEYKKIRMLGSAALSLAYVASGRIDIYTEEDIMLWDVAAGIALVKAAGGYIYMRNSNRHEWARKVVCASNRYLWKEGYKDD</sequence>
<reference evidence="9 10" key="1">
    <citation type="submission" date="2017-06" db="EMBL/GenBank/DDBJ databases">
        <title>Draft genome sequence of anaerobic fermentative bacterium Anaeromicrobium sediminis DY2726D isolated from West Pacific Ocean sediments.</title>
        <authorList>
            <person name="Zeng X."/>
        </authorList>
    </citation>
    <scope>NUCLEOTIDE SEQUENCE [LARGE SCALE GENOMIC DNA]</scope>
    <source>
        <strain evidence="9 10">DY2726D</strain>
    </source>
</reference>
<dbReference type="PANTHER" id="PTHR20854">
    <property type="entry name" value="INOSITOL MONOPHOSPHATASE"/>
    <property type="match status" value="1"/>
</dbReference>
<dbReference type="OrthoDB" id="9772456at2"/>
<feature type="binding site" evidence="7">
    <location>
        <position position="66"/>
    </location>
    <ligand>
        <name>Mg(2+)</name>
        <dbReference type="ChEBI" id="CHEBI:18420"/>
        <label>1</label>
        <note>catalytic</note>
    </ligand>
</feature>
<dbReference type="AlphaFoldDB" id="A0A267MIB0"/>
<evidence type="ECO:0000256" key="6">
    <source>
        <dbReference type="ARBA" id="ARBA00022842"/>
    </source>
</evidence>
<proteinExistence type="inferred from homology"/>
<comment type="cofactor">
    <cofactor evidence="2 7 8">
        <name>Mg(2+)</name>
        <dbReference type="ChEBI" id="CHEBI:18420"/>
    </cofactor>
</comment>
<organism evidence="9 10">
    <name type="scientific">Anaeromicrobium sediminis</name>
    <dbReference type="NCBI Taxonomy" id="1478221"/>
    <lineage>
        <taxon>Bacteria</taxon>
        <taxon>Bacillati</taxon>
        <taxon>Bacillota</taxon>
        <taxon>Clostridia</taxon>
        <taxon>Peptostreptococcales</taxon>
        <taxon>Thermotaleaceae</taxon>
        <taxon>Anaeromicrobium</taxon>
    </lineage>
</organism>
<dbReference type="GO" id="GO:0008934">
    <property type="term" value="F:inositol monophosphate 1-phosphatase activity"/>
    <property type="evidence" value="ECO:0007669"/>
    <property type="project" value="InterPro"/>
</dbReference>
<dbReference type="PANTHER" id="PTHR20854:SF4">
    <property type="entry name" value="INOSITOL-1-MONOPHOSPHATASE-RELATED"/>
    <property type="match status" value="1"/>
</dbReference>
<dbReference type="Proteomes" id="UP000216024">
    <property type="component" value="Unassembled WGS sequence"/>
</dbReference>
<dbReference type="InterPro" id="IPR020550">
    <property type="entry name" value="Inositol_monophosphatase_CS"/>
</dbReference>
<dbReference type="GO" id="GO:0006020">
    <property type="term" value="P:inositol metabolic process"/>
    <property type="evidence" value="ECO:0007669"/>
    <property type="project" value="TreeGrafter"/>
</dbReference>
<feature type="binding site" evidence="7">
    <location>
        <position position="86"/>
    </location>
    <ligand>
        <name>Mg(2+)</name>
        <dbReference type="ChEBI" id="CHEBI:18420"/>
        <label>1</label>
        <note>catalytic</note>
    </ligand>
</feature>
<dbReference type="RefSeq" id="WP_095133882.1">
    <property type="nucleotide sequence ID" value="NZ_NIBG01000009.1"/>
</dbReference>
<dbReference type="CDD" id="cd01639">
    <property type="entry name" value="IMPase"/>
    <property type="match status" value="1"/>
</dbReference>
<dbReference type="GO" id="GO:0046872">
    <property type="term" value="F:metal ion binding"/>
    <property type="evidence" value="ECO:0007669"/>
    <property type="project" value="UniProtKB-KW"/>
</dbReference>
<keyword evidence="10" id="KW-1185">Reference proteome</keyword>
<evidence type="ECO:0000313" key="10">
    <source>
        <dbReference type="Proteomes" id="UP000216024"/>
    </source>
</evidence>
<feature type="binding site" evidence="7">
    <location>
        <position position="87"/>
    </location>
    <ligand>
        <name>Mg(2+)</name>
        <dbReference type="ChEBI" id="CHEBI:18420"/>
        <label>1</label>
        <note>catalytic</note>
    </ligand>
</feature>
<comment type="catalytic activity">
    <reaction evidence="1 8">
        <text>a myo-inositol phosphate + H2O = myo-inositol + phosphate</text>
        <dbReference type="Rhea" id="RHEA:24056"/>
        <dbReference type="ChEBI" id="CHEBI:15377"/>
        <dbReference type="ChEBI" id="CHEBI:17268"/>
        <dbReference type="ChEBI" id="CHEBI:43474"/>
        <dbReference type="ChEBI" id="CHEBI:84139"/>
        <dbReference type="EC" id="3.1.3.25"/>
    </reaction>
</comment>
<evidence type="ECO:0000256" key="8">
    <source>
        <dbReference type="RuleBase" id="RU364068"/>
    </source>
</evidence>
<gene>
    <name evidence="9" type="ORF">CCE28_11580</name>
</gene>
<evidence type="ECO:0000256" key="4">
    <source>
        <dbReference type="ARBA" id="ARBA00022723"/>
    </source>
</evidence>
<dbReference type="SUPFAM" id="SSF56655">
    <property type="entry name" value="Carbohydrate phosphatase"/>
    <property type="match status" value="1"/>
</dbReference>
<dbReference type="EMBL" id="NIBG01000009">
    <property type="protein sequence ID" value="PAB59152.1"/>
    <property type="molecule type" value="Genomic_DNA"/>
</dbReference>
<accession>A0A267MIB0</accession>
<evidence type="ECO:0000256" key="1">
    <source>
        <dbReference type="ARBA" id="ARBA00001033"/>
    </source>
</evidence>
<dbReference type="Pfam" id="PF00459">
    <property type="entry name" value="Inositol_P"/>
    <property type="match status" value="1"/>
</dbReference>
<dbReference type="Gene3D" id="3.40.190.80">
    <property type="match status" value="1"/>
</dbReference>
<evidence type="ECO:0000256" key="3">
    <source>
        <dbReference type="ARBA" id="ARBA00009759"/>
    </source>
</evidence>
<dbReference type="GO" id="GO:0046854">
    <property type="term" value="P:phosphatidylinositol phosphate biosynthetic process"/>
    <property type="evidence" value="ECO:0007669"/>
    <property type="project" value="InterPro"/>
</dbReference>
<feature type="binding site" evidence="7">
    <location>
        <position position="211"/>
    </location>
    <ligand>
        <name>Mg(2+)</name>
        <dbReference type="ChEBI" id="CHEBI:18420"/>
        <label>1</label>
        <note>catalytic</note>
    </ligand>
</feature>
<keyword evidence="6 7" id="KW-0460">Magnesium</keyword>
<dbReference type="InterPro" id="IPR033942">
    <property type="entry name" value="IMPase"/>
</dbReference>
<dbReference type="InterPro" id="IPR020583">
    <property type="entry name" value="Inositol_monoP_metal-BS"/>
</dbReference>
<protein>
    <recommendedName>
        <fullName evidence="8">Inositol-1-monophosphatase</fullName>
        <ecNumber evidence="8">3.1.3.25</ecNumber>
    </recommendedName>
</protein>
<keyword evidence="4 7" id="KW-0479">Metal-binding</keyword>
<evidence type="ECO:0000313" key="9">
    <source>
        <dbReference type="EMBL" id="PAB59152.1"/>
    </source>
</evidence>
<dbReference type="PROSITE" id="PS00629">
    <property type="entry name" value="IMP_1"/>
    <property type="match status" value="1"/>
</dbReference>
<dbReference type="EC" id="3.1.3.25" evidence="8"/>